<protein>
    <submittedName>
        <fullName evidence="4">Pirin</fullName>
    </submittedName>
</protein>
<comment type="similarity">
    <text evidence="1 2">Belongs to the pirin family.</text>
</comment>
<dbReference type="Gene3D" id="2.60.120.10">
    <property type="entry name" value="Jelly Rolls"/>
    <property type="match status" value="1"/>
</dbReference>
<dbReference type="InterPro" id="IPR011051">
    <property type="entry name" value="RmlC_Cupin_sf"/>
</dbReference>
<dbReference type="InterPro" id="IPR014710">
    <property type="entry name" value="RmlC-like_jellyroll"/>
</dbReference>
<sequence>MDVKINQYTASQMATGAFDGGRITEIKPIGFPHEGGAVTRVSTLFYWAWAKAKEEGYIPPHPHQAFEILSYVIQGKTHHGDSLGTDSVVGAGGAQLIQAGSGVEHSERIVGPDADMLQIWFEPNLLEARKRPPHYVQFEHEAFPVHESGGATVKTVLGDGAPFLLVADARMWDITVQAGHSYEPVLPPGRTWTALIIGGKGIMRSAEAGEEQVQYASEQFIISTGNEDDNEVLRIEAEEATRLIAIEVPTNVDYPLYRK</sequence>
<dbReference type="PANTHER" id="PTHR43212">
    <property type="entry name" value="QUERCETIN 2,3-DIOXYGENASE"/>
    <property type="match status" value="1"/>
</dbReference>
<dbReference type="SUPFAM" id="SSF51182">
    <property type="entry name" value="RmlC-like cupins"/>
    <property type="match status" value="1"/>
</dbReference>
<evidence type="ECO:0000313" key="5">
    <source>
        <dbReference type="Proteomes" id="UP000266177"/>
    </source>
</evidence>
<proteinExistence type="inferred from homology"/>
<dbReference type="RefSeq" id="WP_119795345.1">
    <property type="nucleotide sequence ID" value="NZ_QYZD01000021.1"/>
</dbReference>
<dbReference type="PANTHER" id="PTHR43212:SF3">
    <property type="entry name" value="QUERCETIN 2,3-DIOXYGENASE"/>
    <property type="match status" value="1"/>
</dbReference>
<evidence type="ECO:0000256" key="2">
    <source>
        <dbReference type="RuleBase" id="RU003457"/>
    </source>
</evidence>
<dbReference type="Pfam" id="PF02678">
    <property type="entry name" value="Pirin"/>
    <property type="match status" value="1"/>
</dbReference>
<name>A0A3A3GEE9_PANTH</name>
<dbReference type="InterPro" id="IPR012093">
    <property type="entry name" value="Pirin"/>
</dbReference>
<evidence type="ECO:0000259" key="3">
    <source>
        <dbReference type="Pfam" id="PF02678"/>
    </source>
</evidence>
<comment type="caution">
    <text evidence="4">The sequence shown here is derived from an EMBL/GenBank/DDBJ whole genome shotgun (WGS) entry which is preliminary data.</text>
</comment>
<evidence type="ECO:0000256" key="1">
    <source>
        <dbReference type="ARBA" id="ARBA00008416"/>
    </source>
</evidence>
<accession>A0A3A3GEE9</accession>
<dbReference type="InterPro" id="IPR003829">
    <property type="entry name" value="Pirin_N_dom"/>
</dbReference>
<feature type="domain" description="Pirin N-terminal" evidence="3">
    <location>
        <begin position="58"/>
        <end position="120"/>
    </location>
</feature>
<dbReference type="OrthoDB" id="321327at2"/>
<dbReference type="Proteomes" id="UP000266177">
    <property type="component" value="Unassembled WGS sequence"/>
</dbReference>
<gene>
    <name evidence="4" type="ORF">DQX05_20480</name>
</gene>
<evidence type="ECO:0000313" key="4">
    <source>
        <dbReference type="EMBL" id="RJG21778.1"/>
    </source>
</evidence>
<reference evidence="4 5" key="1">
    <citation type="submission" date="2018-09" db="EMBL/GenBank/DDBJ databases">
        <title>Paenibacillus SK2017-BO5.</title>
        <authorList>
            <person name="Piskunova J.V."/>
            <person name="Dubiley S.A."/>
            <person name="Severinov K.V."/>
        </authorList>
    </citation>
    <scope>NUCLEOTIDE SEQUENCE [LARGE SCALE GENOMIC DNA]</scope>
    <source>
        <strain evidence="4 5">BO5</strain>
    </source>
</reference>
<dbReference type="EMBL" id="QYZD01000021">
    <property type="protein sequence ID" value="RJG21778.1"/>
    <property type="molecule type" value="Genomic_DNA"/>
</dbReference>
<organism evidence="4 5">
    <name type="scientific">Paenibacillus thiaminolyticus</name>
    <name type="common">Bacillus thiaminolyticus</name>
    <dbReference type="NCBI Taxonomy" id="49283"/>
    <lineage>
        <taxon>Bacteria</taxon>
        <taxon>Bacillati</taxon>
        <taxon>Bacillota</taxon>
        <taxon>Bacilli</taxon>
        <taxon>Bacillales</taxon>
        <taxon>Paenibacillaceae</taxon>
        <taxon>Paenibacillus</taxon>
    </lineage>
</organism>
<dbReference type="AlphaFoldDB" id="A0A3A3GEE9"/>